<evidence type="ECO:0000313" key="5">
    <source>
        <dbReference type="Proteomes" id="UP000198867"/>
    </source>
</evidence>
<feature type="domain" description="DUF305" evidence="3">
    <location>
        <begin position="74"/>
        <end position="241"/>
    </location>
</feature>
<dbReference type="EMBL" id="FOVM01000001">
    <property type="protein sequence ID" value="SFN37375.1"/>
    <property type="molecule type" value="Genomic_DNA"/>
</dbReference>
<feature type="region of interest" description="Disordered" evidence="1">
    <location>
        <begin position="148"/>
        <end position="172"/>
    </location>
</feature>
<dbReference type="PANTHER" id="PTHR36933:SF1">
    <property type="entry name" value="SLL0788 PROTEIN"/>
    <property type="match status" value="1"/>
</dbReference>
<dbReference type="Pfam" id="PF03713">
    <property type="entry name" value="DUF305"/>
    <property type="match status" value="1"/>
</dbReference>
<protein>
    <submittedName>
        <fullName evidence="4">Uncharacterized conserved protein, DUF305 family</fullName>
    </submittedName>
</protein>
<dbReference type="PANTHER" id="PTHR36933">
    <property type="entry name" value="SLL0788 PROTEIN"/>
    <property type="match status" value="1"/>
</dbReference>
<accession>A0A1I4YH71</accession>
<keyword evidence="5" id="KW-1185">Reference proteome</keyword>
<keyword evidence="2" id="KW-0812">Transmembrane</keyword>
<dbReference type="Gene3D" id="1.20.1260.10">
    <property type="match status" value="1"/>
</dbReference>
<name>A0A1I4YH71_9MICO</name>
<organism evidence="4 5">
    <name type="scientific">Mycetocola miduiensis</name>
    <dbReference type="NCBI Taxonomy" id="995034"/>
    <lineage>
        <taxon>Bacteria</taxon>
        <taxon>Bacillati</taxon>
        <taxon>Actinomycetota</taxon>
        <taxon>Actinomycetes</taxon>
        <taxon>Micrococcales</taxon>
        <taxon>Microbacteriaceae</taxon>
        <taxon>Mycetocola</taxon>
    </lineage>
</organism>
<proteinExistence type="predicted"/>
<dbReference type="STRING" id="995034.SAMN05216219_0236"/>
<dbReference type="AlphaFoldDB" id="A0A1I4YH71"/>
<feature type="region of interest" description="Disordered" evidence="1">
    <location>
        <begin position="1"/>
        <end position="29"/>
    </location>
</feature>
<evidence type="ECO:0000259" key="3">
    <source>
        <dbReference type="Pfam" id="PF03713"/>
    </source>
</evidence>
<feature type="compositionally biased region" description="Low complexity" evidence="1">
    <location>
        <begin position="15"/>
        <end position="29"/>
    </location>
</feature>
<dbReference type="InterPro" id="IPR012347">
    <property type="entry name" value="Ferritin-like"/>
</dbReference>
<evidence type="ECO:0000256" key="1">
    <source>
        <dbReference type="SAM" id="MobiDB-lite"/>
    </source>
</evidence>
<dbReference type="InterPro" id="IPR005183">
    <property type="entry name" value="DUF305_CopM-like"/>
</dbReference>
<sequence>MPSTDRARRKLTDTAFEPDASASEDSSAPVSRQRSPLALLLLALAAIVVVGIIAFSVGRLSTLGDPTPTTQSAEAGFARDMQTHHNQGVELAMIIRDLTDDEAVRVLAYDIALTQGGQSGRMSGWLDIWGLPAHSPEPEMTWMMRPTLKGEGHNHGSEESAHKPGEPMPGLATPEQITELKSLTGVPAERMFLELMIAHHMGAIEMANAVLDRSTNDTVRTFATGVVESQQSEIDLMNDMLAERPAA</sequence>
<gene>
    <name evidence="4" type="ORF">SAMN05216219_0236</name>
</gene>
<feature type="compositionally biased region" description="Basic and acidic residues" evidence="1">
    <location>
        <begin position="148"/>
        <end position="165"/>
    </location>
</feature>
<keyword evidence="2" id="KW-1133">Transmembrane helix</keyword>
<dbReference type="Proteomes" id="UP000198867">
    <property type="component" value="Unassembled WGS sequence"/>
</dbReference>
<keyword evidence="2" id="KW-0472">Membrane</keyword>
<evidence type="ECO:0000256" key="2">
    <source>
        <dbReference type="SAM" id="Phobius"/>
    </source>
</evidence>
<evidence type="ECO:0000313" key="4">
    <source>
        <dbReference type="EMBL" id="SFN37375.1"/>
    </source>
</evidence>
<reference evidence="5" key="1">
    <citation type="submission" date="2016-10" db="EMBL/GenBank/DDBJ databases">
        <authorList>
            <person name="Varghese N."/>
            <person name="Submissions S."/>
        </authorList>
    </citation>
    <scope>NUCLEOTIDE SEQUENCE [LARGE SCALE GENOMIC DNA]</scope>
    <source>
        <strain evidence="5">CGMCC 1.11101</strain>
    </source>
</reference>
<feature type="transmembrane region" description="Helical" evidence="2">
    <location>
        <begin position="37"/>
        <end position="58"/>
    </location>
</feature>